<dbReference type="Proteomes" id="UP000240649">
    <property type="component" value="Segment"/>
</dbReference>
<keyword evidence="3" id="KW-1185">Reference proteome</keyword>
<evidence type="ECO:0000256" key="1">
    <source>
        <dbReference type="SAM" id="Coils"/>
    </source>
</evidence>
<feature type="coiled-coil region" evidence="1">
    <location>
        <begin position="22"/>
        <end position="49"/>
    </location>
</feature>
<dbReference type="GeneID" id="77948254"/>
<dbReference type="KEGG" id="vg:77948254"/>
<keyword evidence="1" id="KW-0175">Coiled coil</keyword>
<accession>A0A2P1CB76</accession>
<name>A0A2P1CB76_9CAUD</name>
<protein>
    <submittedName>
        <fullName evidence="2">Uncharacterized protein</fullName>
    </submittedName>
</protein>
<proteinExistence type="predicted"/>
<dbReference type="RefSeq" id="YP_010671984.1">
    <property type="nucleotide sequence ID" value="NC_070974.1"/>
</dbReference>
<sequence>MASKTWNDLEHLQKCKGRCVPRVKSKKLYKRLQAERKQLKANIKKAHDRSMADTSRPTGVSYTNNVWGF</sequence>
<evidence type="ECO:0000313" key="2">
    <source>
        <dbReference type="EMBL" id="AVJ48135.1"/>
    </source>
</evidence>
<organism evidence="2 3">
    <name type="scientific">Salmonella phage SE131</name>
    <dbReference type="NCBI Taxonomy" id="2081631"/>
    <lineage>
        <taxon>Viruses</taxon>
        <taxon>Duplodnaviria</taxon>
        <taxon>Heunggongvirae</taxon>
        <taxon>Uroviricota</taxon>
        <taxon>Caudoviricetes</taxon>
        <taxon>Grimontviridae</taxon>
        <taxon>Moazamivirus</taxon>
        <taxon>Moazamivirus SE131</taxon>
    </lineage>
</organism>
<evidence type="ECO:0000313" key="3">
    <source>
        <dbReference type="Proteomes" id="UP000240649"/>
    </source>
</evidence>
<dbReference type="EMBL" id="MG873442">
    <property type="protein sequence ID" value="AVJ48135.1"/>
    <property type="molecule type" value="Genomic_DNA"/>
</dbReference>
<reference evidence="2 3" key="1">
    <citation type="submission" date="2018-01" db="EMBL/GenBank/DDBJ databases">
        <title>Draft Genome Sequence of Salmonella Enteritidis Phage SE131.</title>
        <authorList>
            <person name="Kim Y."/>
            <person name="Han B.K."/>
            <person name="Kim H."/>
            <person name="Kim D."/>
        </authorList>
    </citation>
    <scope>NUCLEOTIDE SEQUENCE [LARGE SCALE GENOMIC DNA]</scope>
</reference>